<reference evidence="1 2" key="1">
    <citation type="journal article" date="2019" name="Commun. Biol.">
        <title>The bagworm genome reveals a unique fibroin gene that provides high tensile strength.</title>
        <authorList>
            <person name="Kono N."/>
            <person name="Nakamura H."/>
            <person name="Ohtoshi R."/>
            <person name="Tomita M."/>
            <person name="Numata K."/>
            <person name="Arakawa K."/>
        </authorList>
    </citation>
    <scope>NUCLEOTIDE SEQUENCE [LARGE SCALE GENOMIC DNA]</scope>
</reference>
<protein>
    <submittedName>
        <fullName evidence="1">Uncharacterized protein</fullName>
    </submittedName>
</protein>
<dbReference type="Proteomes" id="UP000299102">
    <property type="component" value="Unassembled WGS sequence"/>
</dbReference>
<proteinExistence type="predicted"/>
<dbReference type="OrthoDB" id="6931130at2759"/>
<dbReference type="EMBL" id="BGZK01000029">
    <property type="protein sequence ID" value="GBP08050.1"/>
    <property type="molecule type" value="Genomic_DNA"/>
</dbReference>
<keyword evidence="2" id="KW-1185">Reference proteome</keyword>
<dbReference type="AlphaFoldDB" id="A0A4C1T3A6"/>
<organism evidence="1 2">
    <name type="scientific">Eumeta variegata</name>
    <name type="common">Bagworm moth</name>
    <name type="synonym">Eumeta japonica</name>
    <dbReference type="NCBI Taxonomy" id="151549"/>
    <lineage>
        <taxon>Eukaryota</taxon>
        <taxon>Metazoa</taxon>
        <taxon>Ecdysozoa</taxon>
        <taxon>Arthropoda</taxon>
        <taxon>Hexapoda</taxon>
        <taxon>Insecta</taxon>
        <taxon>Pterygota</taxon>
        <taxon>Neoptera</taxon>
        <taxon>Endopterygota</taxon>
        <taxon>Lepidoptera</taxon>
        <taxon>Glossata</taxon>
        <taxon>Ditrysia</taxon>
        <taxon>Tineoidea</taxon>
        <taxon>Psychidae</taxon>
        <taxon>Oiketicinae</taxon>
        <taxon>Eumeta</taxon>
    </lineage>
</organism>
<gene>
    <name evidence="1" type="ORF">EVAR_2865_1</name>
</gene>
<sequence>MVAIGVVFGEKSGREIDASQAEHLGRLSVASSTLSLVRSAQVERENESCFFVRQPPFIDLLDVITSKEFRYIMLRCSHLGIFGAVRIAFCSSVYADISPRGCSIICGRSARRCAPLMLSNQLGPLRDLRLLRARHGFARVSIYFCELRSERKTILHRLTQPLNEFSPAT</sequence>
<evidence type="ECO:0000313" key="2">
    <source>
        <dbReference type="Proteomes" id="UP000299102"/>
    </source>
</evidence>
<accession>A0A4C1T3A6</accession>
<name>A0A4C1T3A6_EUMVA</name>
<comment type="caution">
    <text evidence="1">The sequence shown here is derived from an EMBL/GenBank/DDBJ whole genome shotgun (WGS) entry which is preliminary data.</text>
</comment>
<evidence type="ECO:0000313" key="1">
    <source>
        <dbReference type="EMBL" id="GBP08050.1"/>
    </source>
</evidence>